<keyword evidence="3 6" id="KW-0808">Transferase</keyword>
<evidence type="ECO:0000256" key="4">
    <source>
        <dbReference type="RuleBase" id="RU362026"/>
    </source>
</evidence>
<dbReference type="SUPFAM" id="SSF53335">
    <property type="entry name" value="S-adenosyl-L-methionine-dependent methyltransferases"/>
    <property type="match status" value="2"/>
</dbReference>
<organism evidence="6">
    <name type="scientific">Thermogemmatispora argillosa</name>
    <dbReference type="NCBI Taxonomy" id="2045280"/>
    <lineage>
        <taxon>Bacteria</taxon>
        <taxon>Bacillati</taxon>
        <taxon>Chloroflexota</taxon>
        <taxon>Ktedonobacteria</taxon>
        <taxon>Thermogemmatisporales</taxon>
        <taxon>Thermogemmatisporaceae</taxon>
        <taxon>Thermogemmatispora</taxon>
    </lineage>
</organism>
<dbReference type="GO" id="GO:0008170">
    <property type="term" value="F:N-methyltransferase activity"/>
    <property type="evidence" value="ECO:0007669"/>
    <property type="project" value="InterPro"/>
</dbReference>
<dbReference type="REBASE" id="310661">
    <property type="entry name" value="M.TspA32ORF23830P"/>
</dbReference>
<dbReference type="Pfam" id="PF01555">
    <property type="entry name" value="N6_N4_Mtase"/>
    <property type="match status" value="2"/>
</dbReference>
<dbReference type="Gene3D" id="3.40.50.150">
    <property type="entry name" value="Vaccinia Virus protein VP39"/>
    <property type="match status" value="2"/>
</dbReference>
<dbReference type="CDD" id="cd02440">
    <property type="entry name" value="AdoMet_MTases"/>
    <property type="match status" value="1"/>
</dbReference>
<accession>A0A455T756</accession>
<proteinExistence type="inferred from homology"/>
<dbReference type="InterPro" id="IPR002941">
    <property type="entry name" value="DNA_methylase_N4/N6"/>
</dbReference>
<reference evidence="6" key="1">
    <citation type="submission" date="2018-12" db="EMBL/GenBank/DDBJ databases">
        <title>Novel natural products biosynthetic potential of the class Ktedonobacteria.</title>
        <authorList>
            <person name="Zheng Y."/>
            <person name="Saitou A."/>
            <person name="Wang C.M."/>
            <person name="Toyoda A."/>
            <person name="Minakuchi Y."/>
            <person name="Sekiguchi Y."/>
            <person name="Ueda K."/>
            <person name="Takano H."/>
            <person name="Sakai Y."/>
            <person name="Yokota A."/>
            <person name="Yabe S."/>
        </authorList>
    </citation>
    <scope>NUCLEOTIDE SEQUENCE</scope>
    <source>
        <strain evidence="6">A3-2</strain>
    </source>
</reference>
<feature type="domain" description="DNA methylase N-4/N-6" evidence="5">
    <location>
        <begin position="36"/>
        <end position="104"/>
    </location>
</feature>
<keyword evidence="2 6" id="KW-0489">Methyltransferase</keyword>
<dbReference type="AlphaFoldDB" id="A0A455T756"/>
<comment type="similarity">
    <text evidence="1 4">Belongs to the N(4)/N(6)-methyltransferase family.</text>
</comment>
<protein>
    <recommendedName>
        <fullName evidence="4">Methyltransferase</fullName>
        <ecNumber evidence="4">2.1.1.-</ecNumber>
    </recommendedName>
</protein>
<dbReference type="GO" id="GO:0003677">
    <property type="term" value="F:DNA binding"/>
    <property type="evidence" value="ECO:0007669"/>
    <property type="project" value="InterPro"/>
</dbReference>
<evidence type="ECO:0000256" key="2">
    <source>
        <dbReference type="ARBA" id="ARBA00022603"/>
    </source>
</evidence>
<feature type="domain" description="DNA methylase N-4/N-6" evidence="5">
    <location>
        <begin position="137"/>
        <end position="279"/>
    </location>
</feature>
<gene>
    <name evidence="6" type="ORF">KTA_23830</name>
</gene>
<dbReference type="InterPro" id="IPR002052">
    <property type="entry name" value="DNA_methylase_N6_adenine_CS"/>
</dbReference>
<dbReference type="PRINTS" id="PR00508">
    <property type="entry name" value="S21N4MTFRASE"/>
</dbReference>
<dbReference type="EMBL" id="AP019377">
    <property type="protein sequence ID" value="BBH94184.1"/>
    <property type="molecule type" value="Genomic_DNA"/>
</dbReference>
<evidence type="ECO:0000256" key="3">
    <source>
        <dbReference type="ARBA" id="ARBA00022679"/>
    </source>
</evidence>
<evidence type="ECO:0000256" key="1">
    <source>
        <dbReference type="ARBA" id="ARBA00006594"/>
    </source>
</evidence>
<evidence type="ECO:0000313" key="6">
    <source>
        <dbReference type="EMBL" id="BBH94184.1"/>
    </source>
</evidence>
<dbReference type="EC" id="2.1.1.-" evidence="4"/>
<sequence>MDTESVSQKNTLNELTGAEWLYFTKSILITNYPSVYGHELRKAHGANKPPQLMSQLIEFFTKPGECVLDPFAGVGGTLIGASICKKPRRAVGIEINPRWVEIYQRILSEHPDSLQPQTLIQGDCLQVMQEFADNSFDFIATDPPYNIHLAQTMSNGRYAAAFPNRRTDYYMRSDDPRDLANLASYDAYLEAMERVFAQCFRVLKPRKYMVVIVRNAYQHGEYIFTHVDLARRARQQGFIPKGEIIWYQAGTRLRPYGYPNAYVPNIAHQYIVVLRKPAAHRHS</sequence>
<name>A0A455T756_9CHLR</name>
<dbReference type="InterPro" id="IPR001091">
    <property type="entry name" value="RM_Methyltransferase"/>
</dbReference>
<dbReference type="InterPro" id="IPR029063">
    <property type="entry name" value="SAM-dependent_MTases_sf"/>
</dbReference>
<dbReference type="GO" id="GO:0032259">
    <property type="term" value="P:methylation"/>
    <property type="evidence" value="ECO:0007669"/>
    <property type="project" value="UniProtKB-KW"/>
</dbReference>
<dbReference type="PROSITE" id="PS00092">
    <property type="entry name" value="N6_MTASE"/>
    <property type="match status" value="1"/>
</dbReference>
<evidence type="ECO:0000259" key="5">
    <source>
        <dbReference type="Pfam" id="PF01555"/>
    </source>
</evidence>